<dbReference type="Proteomes" id="UP000765509">
    <property type="component" value="Unassembled WGS sequence"/>
</dbReference>
<name>A0A9Q3FBD9_9BASI</name>
<evidence type="ECO:0000313" key="2">
    <source>
        <dbReference type="Proteomes" id="UP000765509"/>
    </source>
</evidence>
<protein>
    <submittedName>
        <fullName evidence="1">Uncharacterized protein</fullName>
    </submittedName>
</protein>
<dbReference type="AlphaFoldDB" id="A0A9Q3FBD9"/>
<gene>
    <name evidence="1" type="ORF">O181_076718</name>
</gene>
<comment type="caution">
    <text evidence="1">The sequence shown here is derived from an EMBL/GenBank/DDBJ whole genome shotgun (WGS) entry which is preliminary data.</text>
</comment>
<keyword evidence="2" id="KW-1185">Reference proteome</keyword>
<dbReference type="EMBL" id="AVOT02041633">
    <property type="protein sequence ID" value="MBW0537003.1"/>
    <property type="molecule type" value="Genomic_DNA"/>
</dbReference>
<dbReference type="OrthoDB" id="3344688at2759"/>
<sequence length="156" mass="17985">MRLNTSLRTCDTHWNWVFTLHQDRKHADLNVLLMPTGAVKRQATVASSTCQAEYMALAFAAREAFWVTQIFRPAIGDITPHMLSDNRAAISISSNTASRKQMRHLIREFNLINEYVIKKKILLQWVSTHEQRAGIMTKSLGWIKCNEFLQFMGAYL</sequence>
<organism evidence="1 2">
    <name type="scientific">Austropuccinia psidii MF-1</name>
    <dbReference type="NCBI Taxonomy" id="1389203"/>
    <lineage>
        <taxon>Eukaryota</taxon>
        <taxon>Fungi</taxon>
        <taxon>Dikarya</taxon>
        <taxon>Basidiomycota</taxon>
        <taxon>Pucciniomycotina</taxon>
        <taxon>Pucciniomycetes</taxon>
        <taxon>Pucciniales</taxon>
        <taxon>Sphaerophragmiaceae</taxon>
        <taxon>Austropuccinia</taxon>
    </lineage>
</organism>
<accession>A0A9Q3FBD9</accession>
<proteinExistence type="predicted"/>
<evidence type="ECO:0000313" key="1">
    <source>
        <dbReference type="EMBL" id="MBW0537003.1"/>
    </source>
</evidence>
<reference evidence="1" key="1">
    <citation type="submission" date="2021-03" db="EMBL/GenBank/DDBJ databases">
        <title>Draft genome sequence of rust myrtle Austropuccinia psidii MF-1, a brazilian biotype.</title>
        <authorList>
            <person name="Quecine M.C."/>
            <person name="Pachon D.M.R."/>
            <person name="Bonatelli M.L."/>
            <person name="Correr F.H."/>
            <person name="Franceschini L.M."/>
            <person name="Leite T.F."/>
            <person name="Margarido G.R.A."/>
            <person name="Almeida C.A."/>
            <person name="Ferrarezi J.A."/>
            <person name="Labate C.A."/>
        </authorList>
    </citation>
    <scope>NUCLEOTIDE SEQUENCE</scope>
    <source>
        <strain evidence="1">MF-1</strain>
    </source>
</reference>
<dbReference type="CDD" id="cd09272">
    <property type="entry name" value="RNase_HI_RT_Ty1"/>
    <property type="match status" value="1"/>
</dbReference>